<dbReference type="GeneID" id="97758726"/>
<comment type="caution">
    <text evidence="1">The sequence shown here is derived from an EMBL/GenBank/DDBJ whole genome shotgun (WGS) entry which is preliminary data.</text>
</comment>
<reference evidence="1 2" key="1">
    <citation type="journal article" date="2016" name="Front. Microbiol.">
        <title>Comparative Genomics Analysis of Streptomyces Species Reveals Their Adaptation to the Marine Environment and Their Diversity at the Genomic Level.</title>
        <authorList>
            <person name="Tian X."/>
            <person name="Zhang Z."/>
            <person name="Yang T."/>
            <person name="Chen M."/>
            <person name="Li J."/>
            <person name="Chen F."/>
            <person name="Yang J."/>
            <person name="Li W."/>
            <person name="Zhang B."/>
            <person name="Zhang Z."/>
            <person name="Wu J."/>
            <person name="Zhang C."/>
            <person name="Long L."/>
            <person name="Xiao J."/>
        </authorList>
    </citation>
    <scope>NUCLEOTIDE SEQUENCE [LARGE SCALE GENOMIC DNA]</scope>
    <source>
        <strain evidence="1 2">SCSIO M10372</strain>
    </source>
</reference>
<dbReference type="EMBL" id="LJGZ01000112">
    <property type="protein sequence ID" value="OEV15174.1"/>
    <property type="molecule type" value="Genomic_DNA"/>
</dbReference>
<dbReference type="Proteomes" id="UP000175971">
    <property type="component" value="Unassembled WGS sequence"/>
</dbReference>
<protein>
    <submittedName>
        <fullName evidence="1">Uncharacterized protein</fullName>
    </submittedName>
</protein>
<accession>A0A1E7LGB7</accession>
<sequence>MEFAFRATDKQELRSMKLVRVGMKPLRVRVTQVAQVTDGPTVNGRPTRRTVNLAGLERMSQVDAAQIT</sequence>
<keyword evidence="2" id="KW-1185">Reference proteome</keyword>
<proteinExistence type="predicted"/>
<evidence type="ECO:0000313" key="1">
    <source>
        <dbReference type="EMBL" id="OEV15174.1"/>
    </source>
</evidence>
<dbReference type="RefSeq" id="WP_070204949.1">
    <property type="nucleotide sequence ID" value="NZ_LJGZ01000112.1"/>
</dbReference>
<gene>
    <name evidence="1" type="ORF">AN221_40250</name>
</gene>
<name>A0A1E7LGB7_9ACTN</name>
<organism evidence="1 2">
    <name type="scientific">Streptomyces nanshensis</name>
    <dbReference type="NCBI Taxonomy" id="518642"/>
    <lineage>
        <taxon>Bacteria</taxon>
        <taxon>Bacillati</taxon>
        <taxon>Actinomycetota</taxon>
        <taxon>Actinomycetes</taxon>
        <taxon>Kitasatosporales</taxon>
        <taxon>Streptomycetaceae</taxon>
        <taxon>Streptomyces</taxon>
    </lineage>
</organism>
<dbReference type="AlphaFoldDB" id="A0A1E7LGB7"/>
<evidence type="ECO:0000313" key="2">
    <source>
        <dbReference type="Proteomes" id="UP000175971"/>
    </source>
</evidence>